<proteinExistence type="predicted"/>
<dbReference type="EMBL" id="CP104064">
    <property type="protein sequence ID" value="WAH35006.1"/>
    <property type="molecule type" value="Genomic_DNA"/>
</dbReference>
<dbReference type="PROSITE" id="PS50943">
    <property type="entry name" value="HTH_CROC1"/>
    <property type="match status" value="1"/>
</dbReference>
<gene>
    <name evidence="2" type="ORF">NZD86_11760</name>
</gene>
<dbReference type="Proteomes" id="UP001164803">
    <property type="component" value="Chromosome"/>
</dbReference>
<sequence>MKRGRRSGEILRALRNYKRKYQHAVGEFVGADVSTISRIESGELPVTSEVERRYVDACGGVNALRTLIDDSVELLNRLMGHNQPLKLA</sequence>
<reference evidence="2" key="1">
    <citation type="submission" date="2022-08" db="EMBL/GenBank/DDBJ databases">
        <title>Alicyclobacillus dauci DSM2870, complete genome.</title>
        <authorList>
            <person name="Wang Q."/>
            <person name="Cai R."/>
            <person name="Wang Z."/>
        </authorList>
    </citation>
    <scope>NUCLEOTIDE SEQUENCE</scope>
    <source>
        <strain evidence="2">DSM 28700</strain>
    </source>
</reference>
<feature type="domain" description="HTH cro/C1-type" evidence="1">
    <location>
        <begin position="11"/>
        <end position="64"/>
    </location>
</feature>
<keyword evidence="3" id="KW-1185">Reference proteome</keyword>
<dbReference type="RefSeq" id="WP_268041785.1">
    <property type="nucleotide sequence ID" value="NZ_CP104064.1"/>
</dbReference>
<organism evidence="2 3">
    <name type="scientific">Alicyclobacillus dauci</name>
    <dbReference type="NCBI Taxonomy" id="1475485"/>
    <lineage>
        <taxon>Bacteria</taxon>
        <taxon>Bacillati</taxon>
        <taxon>Bacillota</taxon>
        <taxon>Bacilli</taxon>
        <taxon>Bacillales</taxon>
        <taxon>Alicyclobacillaceae</taxon>
        <taxon>Alicyclobacillus</taxon>
    </lineage>
</organism>
<dbReference type="SUPFAM" id="SSF47413">
    <property type="entry name" value="lambda repressor-like DNA-binding domains"/>
    <property type="match status" value="1"/>
</dbReference>
<dbReference type="Pfam" id="PF13560">
    <property type="entry name" value="HTH_31"/>
    <property type="match status" value="1"/>
</dbReference>
<evidence type="ECO:0000313" key="3">
    <source>
        <dbReference type="Proteomes" id="UP001164803"/>
    </source>
</evidence>
<dbReference type="CDD" id="cd00093">
    <property type="entry name" value="HTH_XRE"/>
    <property type="match status" value="1"/>
</dbReference>
<dbReference type="Gene3D" id="1.10.260.40">
    <property type="entry name" value="lambda repressor-like DNA-binding domains"/>
    <property type="match status" value="1"/>
</dbReference>
<dbReference type="InterPro" id="IPR010982">
    <property type="entry name" value="Lambda_DNA-bd_dom_sf"/>
</dbReference>
<protein>
    <submittedName>
        <fullName evidence="2">Helix-turn-helix domain-containing protein</fullName>
    </submittedName>
</protein>
<evidence type="ECO:0000259" key="1">
    <source>
        <dbReference type="PROSITE" id="PS50943"/>
    </source>
</evidence>
<name>A0ABY6YYF0_9BACL</name>
<dbReference type="InterPro" id="IPR001387">
    <property type="entry name" value="Cro/C1-type_HTH"/>
</dbReference>
<accession>A0ABY6YYF0</accession>
<evidence type="ECO:0000313" key="2">
    <source>
        <dbReference type="EMBL" id="WAH35006.1"/>
    </source>
</evidence>